<sequence length="41" mass="4470">LNSKDFAITGGEFGIESSVISLFGYIIVAGIAFFMIRSRKN</sequence>
<evidence type="ECO:0000313" key="2">
    <source>
        <dbReference type="EMBL" id="RGS67207.1"/>
    </source>
</evidence>
<evidence type="ECO:0000313" key="3">
    <source>
        <dbReference type="Proteomes" id="UP000285981"/>
    </source>
</evidence>
<comment type="caution">
    <text evidence="2">The sequence shown here is derived from an EMBL/GenBank/DDBJ whole genome shotgun (WGS) entry which is preliminary data.</text>
</comment>
<dbReference type="GO" id="GO:0008237">
    <property type="term" value="F:metallopeptidase activity"/>
    <property type="evidence" value="ECO:0007669"/>
    <property type="project" value="UniProtKB-KW"/>
</dbReference>
<keyword evidence="1" id="KW-0472">Membrane</keyword>
<organism evidence="2 3">
    <name type="scientific">Dorea formicigenerans</name>
    <dbReference type="NCBI Taxonomy" id="39486"/>
    <lineage>
        <taxon>Bacteria</taxon>
        <taxon>Bacillati</taxon>
        <taxon>Bacillota</taxon>
        <taxon>Clostridia</taxon>
        <taxon>Lachnospirales</taxon>
        <taxon>Lachnospiraceae</taxon>
        <taxon>Dorea</taxon>
    </lineage>
</organism>
<reference evidence="2 3" key="1">
    <citation type="submission" date="2018-08" db="EMBL/GenBank/DDBJ databases">
        <title>A genome reference for cultivated species of the human gut microbiota.</title>
        <authorList>
            <person name="Zou Y."/>
            <person name="Xue W."/>
            <person name="Luo G."/>
        </authorList>
    </citation>
    <scope>NUCLEOTIDE SEQUENCE [LARGE SCALE GENOMIC DNA]</scope>
    <source>
        <strain evidence="2 3">AF21-25</strain>
    </source>
</reference>
<keyword evidence="1" id="KW-0812">Transmembrane</keyword>
<accession>A0A412KF41</accession>
<protein>
    <submittedName>
        <fullName evidence="2">CPBP family intramembrane metalloprotease</fullName>
    </submittedName>
</protein>
<keyword evidence="2" id="KW-0378">Hydrolase</keyword>
<keyword evidence="2" id="KW-0645">Protease</keyword>
<feature type="transmembrane region" description="Helical" evidence="1">
    <location>
        <begin position="19"/>
        <end position="36"/>
    </location>
</feature>
<dbReference type="Proteomes" id="UP000285981">
    <property type="component" value="Unassembled WGS sequence"/>
</dbReference>
<gene>
    <name evidence="2" type="ORF">DWX78_14505</name>
</gene>
<feature type="non-terminal residue" evidence="2">
    <location>
        <position position="1"/>
    </location>
</feature>
<keyword evidence="1" id="KW-1133">Transmembrane helix</keyword>
<dbReference type="EMBL" id="QRVU01000114">
    <property type="protein sequence ID" value="RGS67207.1"/>
    <property type="molecule type" value="Genomic_DNA"/>
</dbReference>
<proteinExistence type="predicted"/>
<dbReference type="GO" id="GO:0006508">
    <property type="term" value="P:proteolysis"/>
    <property type="evidence" value="ECO:0007669"/>
    <property type="project" value="UniProtKB-KW"/>
</dbReference>
<name>A0A412KF41_9FIRM</name>
<evidence type="ECO:0000256" key="1">
    <source>
        <dbReference type="SAM" id="Phobius"/>
    </source>
</evidence>
<dbReference type="AlphaFoldDB" id="A0A412KF41"/>
<keyword evidence="2" id="KW-0482">Metalloprotease</keyword>